<proteinExistence type="inferred from homology"/>
<feature type="active site" description="Charge relay system" evidence="6 7">
    <location>
        <position position="554"/>
    </location>
</feature>
<evidence type="ECO:0000259" key="11">
    <source>
        <dbReference type="Pfam" id="PF02225"/>
    </source>
</evidence>
<dbReference type="Pfam" id="PF05922">
    <property type="entry name" value="Inhibitor_I9"/>
    <property type="match status" value="1"/>
</dbReference>
<dbReference type="PROSITE" id="PS00138">
    <property type="entry name" value="SUBTILASE_SER"/>
    <property type="match status" value="1"/>
</dbReference>
<keyword evidence="4 7" id="KW-0378">Hydrolase</keyword>
<feature type="signal peptide" evidence="9">
    <location>
        <begin position="1"/>
        <end position="20"/>
    </location>
</feature>
<dbReference type="InterPro" id="IPR015500">
    <property type="entry name" value="Peptidase_S8_subtilisin-rel"/>
</dbReference>
<dbReference type="PRINTS" id="PR00723">
    <property type="entry name" value="SUBTILISIN"/>
</dbReference>
<feature type="domain" description="Inhibitor I9" evidence="12">
    <location>
        <begin position="55"/>
        <end position="117"/>
    </location>
</feature>
<dbReference type="InterPro" id="IPR036852">
    <property type="entry name" value="Peptidase_S8/S53_dom_sf"/>
</dbReference>
<feature type="active site" description="Charge relay system" evidence="6 7">
    <location>
        <position position="227"/>
    </location>
</feature>
<evidence type="ECO:0000256" key="8">
    <source>
        <dbReference type="SAM" id="MobiDB-lite"/>
    </source>
</evidence>
<dbReference type="InterPro" id="IPR037045">
    <property type="entry name" value="S8pro/Inhibitor_I9_sf"/>
</dbReference>
<feature type="active site" description="Charge relay system" evidence="6 7">
    <location>
        <position position="149"/>
    </location>
</feature>
<dbReference type="EMBL" id="JAUUTY010000002">
    <property type="protein sequence ID" value="KAK1682091.1"/>
    <property type="molecule type" value="Genomic_DNA"/>
</dbReference>
<dbReference type="InterPro" id="IPR034197">
    <property type="entry name" value="Peptidases_S8_3"/>
</dbReference>
<protein>
    <submittedName>
        <fullName evidence="14">Uncharacterized protein</fullName>
    </submittedName>
</protein>
<dbReference type="InterPro" id="IPR010259">
    <property type="entry name" value="S8pro/Inhibitor_I9"/>
</dbReference>
<dbReference type="InterPro" id="IPR000209">
    <property type="entry name" value="Peptidase_S8/S53_dom"/>
</dbReference>
<evidence type="ECO:0000256" key="5">
    <source>
        <dbReference type="ARBA" id="ARBA00022825"/>
    </source>
</evidence>
<feature type="chain" id="PRO_5042010603" evidence="9">
    <location>
        <begin position="21"/>
        <end position="780"/>
    </location>
</feature>
<dbReference type="Gene3D" id="2.60.40.2310">
    <property type="match status" value="1"/>
</dbReference>
<evidence type="ECO:0000256" key="4">
    <source>
        <dbReference type="ARBA" id="ARBA00022801"/>
    </source>
</evidence>
<evidence type="ECO:0000256" key="7">
    <source>
        <dbReference type="PROSITE-ProRule" id="PRU01240"/>
    </source>
</evidence>
<name>A0AAD8TI65_LOLMU</name>
<keyword evidence="2 7" id="KW-0645">Protease</keyword>
<evidence type="ECO:0000256" key="6">
    <source>
        <dbReference type="PIRSR" id="PIRSR615500-1"/>
    </source>
</evidence>
<feature type="domain" description="Subtilisin-like protease fibronectin type-III" evidence="13">
    <location>
        <begin position="673"/>
        <end position="769"/>
    </location>
</feature>
<dbReference type="PANTHER" id="PTHR10795">
    <property type="entry name" value="PROPROTEIN CONVERTASE SUBTILISIN/KEXIN"/>
    <property type="match status" value="1"/>
</dbReference>
<evidence type="ECO:0000259" key="13">
    <source>
        <dbReference type="Pfam" id="PF17766"/>
    </source>
</evidence>
<evidence type="ECO:0000259" key="10">
    <source>
        <dbReference type="Pfam" id="PF00082"/>
    </source>
</evidence>
<dbReference type="InterPro" id="IPR023828">
    <property type="entry name" value="Peptidase_S8_Ser-AS"/>
</dbReference>
<dbReference type="Proteomes" id="UP001231189">
    <property type="component" value="Unassembled WGS sequence"/>
</dbReference>
<dbReference type="InterPro" id="IPR041469">
    <property type="entry name" value="Subtilisin-like_FN3"/>
</dbReference>
<organism evidence="14 15">
    <name type="scientific">Lolium multiflorum</name>
    <name type="common">Italian ryegrass</name>
    <name type="synonym">Lolium perenne subsp. multiflorum</name>
    <dbReference type="NCBI Taxonomy" id="4521"/>
    <lineage>
        <taxon>Eukaryota</taxon>
        <taxon>Viridiplantae</taxon>
        <taxon>Streptophyta</taxon>
        <taxon>Embryophyta</taxon>
        <taxon>Tracheophyta</taxon>
        <taxon>Spermatophyta</taxon>
        <taxon>Magnoliopsida</taxon>
        <taxon>Liliopsida</taxon>
        <taxon>Poales</taxon>
        <taxon>Poaceae</taxon>
        <taxon>BOP clade</taxon>
        <taxon>Pooideae</taxon>
        <taxon>Poodae</taxon>
        <taxon>Poeae</taxon>
        <taxon>Poeae Chloroplast Group 2 (Poeae type)</taxon>
        <taxon>Loliodinae</taxon>
        <taxon>Loliinae</taxon>
        <taxon>Lolium</taxon>
    </lineage>
</organism>
<feature type="domain" description="PA" evidence="11">
    <location>
        <begin position="385"/>
        <end position="468"/>
    </location>
</feature>
<evidence type="ECO:0000256" key="2">
    <source>
        <dbReference type="ARBA" id="ARBA00022670"/>
    </source>
</evidence>
<dbReference type="Gene3D" id="3.50.30.30">
    <property type="match status" value="1"/>
</dbReference>
<dbReference type="Gene3D" id="3.40.50.200">
    <property type="entry name" value="Peptidase S8/S53 domain"/>
    <property type="match status" value="1"/>
</dbReference>
<feature type="domain" description="Peptidase S8/S53" evidence="10">
    <location>
        <begin position="142"/>
        <end position="591"/>
    </location>
</feature>
<dbReference type="Pfam" id="PF00082">
    <property type="entry name" value="Peptidase_S8"/>
    <property type="match status" value="1"/>
</dbReference>
<evidence type="ECO:0000259" key="12">
    <source>
        <dbReference type="Pfam" id="PF05922"/>
    </source>
</evidence>
<gene>
    <name evidence="14" type="ORF">QYE76_042939</name>
</gene>
<dbReference type="InterPro" id="IPR003137">
    <property type="entry name" value="PA_domain"/>
</dbReference>
<accession>A0AAD8TI65</accession>
<comment type="similarity">
    <text evidence="1 7">Belongs to the peptidase S8 family.</text>
</comment>
<dbReference type="InterPro" id="IPR045051">
    <property type="entry name" value="SBT"/>
</dbReference>
<evidence type="ECO:0000256" key="9">
    <source>
        <dbReference type="SAM" id="SignalP"/>
    </source>
</evidence>
<keyword evidence="3 9" id="KW-0732">Signal</keyword>
<feature type="region of interest" description="Disordered" evidence="8">
    <location>
        <begin position="211"/>
        <end position="233"/>
    </location>
</feature>
<dbReference type="CDD" id="cd04852">
    <property type="entry name" value="Peptidases_S8_3"/>
    <property type="match status" value="1"/>
</dbReference>
<sequence>MVRPLWALCVLLAVVSAAAAVAKETEEQYSSYIVHVAHKHAPLLPRRGGLLATGAYASFLRDYIPVDMSDPAPTVFYSYSHAATGFAARLTRRQAAHLASRRSAVLAVVPDAMRQLHTTLTPSFLGLSASSGLLPASNGATDVVIGVIDTGVYPIDRASFVADPSLPPLPPGKFRGGCVTAPSFNASAYCNGKLVGAKAFYEGYEAELGHPMNETEESRSPLDTEGHGTHTASTAAGSAVGDAAFYGYARGKAVGMAPGARIASYKVFWKYGSKSSDILAAFDEAIADGVDVISASIGDSWASPFDTDSITVGAFNAVRKGILVSASAGNSGPDEFSAVNVAPWFLTVGASTINRRFPADVVLGNGDTFSGASLYAGSPLGTAETPLIYGRTVGSETCEPGKLNASLVGGKIVLCDPGVINAVQGEAVKLAGGVGAIFTSTKEYGELVLGSPQIIPATTVTFAAAKKIRKYISKNTFPVATIVFHGTVIDPTLPSPRMASFSGRGPNFHAREILKPDITAPGVEILAAWTGASSPSGLEGDTRRVEYNMLSGTSMSCPHVSGIAALLRQARPEWSPAAIKSAMMTTAYNVDSSGGVIVDMATGKASTPFARGAGHVDPNRAVDPGLVYDAGAEDYIAFLCALGYTDDQIAIFTRDGSATNCSAHAGSSVAVGDLNYPAFAAVFSSRKLRAITQRRVGSNTQATYNATVTSPAGTRVTVKPHKLRFTATQQTQEYLITFTRAAGSVKEAHTFGSIAWTDGEHTVTSPIAITWPSATKIAEI</sequence>
<dbReference type="CDD" id="cd02120">
    <property type="entry name" value="PA_subtilisin_like"/>
    <property type="match status" value="1"/>
</dbReference>
<dbReference type="Pfam" id="PF02225">
    <property type="entry name" value="PA"/>
    <property type="match status" value="1"/>
</dbReference>
<keyword evidence="15" id="KW-1185">Reference proteome</keyword>
<evidence type="ECO:0000313" key="15">
    <source>
        <dbReference type="Proteomes" id="UP001231189"/>
    </source>
</evidence>
<dbReference type="AlphaFoldDB" id="A0AAD8TI65"/>
<dbReference type="GO" id="GO:0004252">
    <property type="term" value="F:serine-type endopeptidase activity"/>
    <property type="evidence" value="ECO:0007669"/>
    <property type="project" value="UniProtKB-UniRule"/>
</dbReference>
<evidence type="ECO:0000313" key="14">
    <source>
        <dbReference type="EMBL" id="KAK1682091.1"/>
    </source>
</evidence>
<feature type="compositionally biased region" description="Basic and acidic residues" evidence="8">
    <location>
        <begin position="216"/>
        <end position="228"/>
    </location>
</feature>
<evidence type="ECO:0000256" key="3">
    <source>
        <dbReference type="ARBA" id="ARBA00022729"/>
    </source>
</evidence>
<dbReference type="Pfam" id="PF17766">
    <property type="entry name" value="fn3_6"/>
    <property type="match status" value="1"/>
</dbReference>
<dbReference type="GO" id="GO:0006508">
    <property type="term" value="P:proteolysis"/>
    <property type="evidence" value="ECO:0007669"/>
    <property type="project" value="UniProtKB-KW"/>
</dbReference>
<evidence type="ECO:0000256" key="1">
    <source>
        <dbReference type="ARBA" id="ARBA00011073"/>
    </source>
</evidence>
<dbReference type="PROSITE" id="PS51892">
    <property type="entry name" value="SUBTILASE"/>
    <property type="match status" value="1"/>
</dbReference>
<comment type="caution">
    <text evidence="14">The sequence shown here is derived from an EMBL/GenBank/DDBJ whole genome shotgun (WGS) entry which is preliminary data.</text>
</comment>
<reference evidence="14" key="1">
    <citation type="submission" date="2023-07" db="EMBL/GenBank/DDBJ databases">
        <title>A chromosome-level genome assembly of Lolium multiflorum.</title>
        <authorList>
            <person name="Chen Y."/>
            <person name="Copetti D."/>
            <person name="Kolliker R."/>
            <person name="Studer B."/>
        </authorList>
    </citation>
    <scope>NUCLEOTIDE SEQUENCE</scope>
    <source>
        <strain evidence="14">02402/16</strain>
        <tissue evidence="14">Leaf</tissue>
    </source>
</reference>
<dbReference type="FunFam" id="3.50.30.30:FF:000005">
    <property type="entry name" value="subtilisin-like protease SBT1.5"/>
    <property type="match status" value="1"/>
</dbReference>
<dbReference type="SUPFAM" id="SSF52743">
    <property type="entry name" value="Subtilisin-like"/>
    <property type="match status" value="1"/>
</dbReference>
<dbReference type="Gene3D" id="3.30.70.80">
    <property type="entry name" value="Peptidase S8 propeptide/proteinase inhibitor I9"/>
    <property type="match status" value="1"/>
</dbReference>
<keyword evidence="5 7" id="KW-0720">Serine protease</keyword>
<dbReference type="FunFam" id="3.40.50.200:FF:000006">
    <property type="entry name" value="Subtilisin-like protease SBT1.5"/>
    <property type="match status" value="1"/>
</dbReference>